<dbReference type="EMBL" id="JAARLZ010000003">
    <property type="protein sequence ID" value="NII06277.1"/>
    <property type="molecule type" value="Genomic_DNA"/>
</dbReference>
<evidence type="ECO:0000313" key="2">
    <source>
        <dbReference type="EMBL" id="NII06277.1"/>
    </source>
</evidence>
<sequence>MNTKQNKRQSWVGYVSRVAIAIGMTVAVGMYAAPTKAQWIVNDPLSMGKSIEEFLEQAKRWGETAKHYTDQVAFWQNNLIKLQSLQYDLLRTQQQFQKVDDNFGVAEKCPGASLMQGDITSALTSVLGKLSGDYKSQQDMVCVLIARTYNQRYNNTVDYLQQVSTQTGFLSQLAQMRLTSVGDSPGKLQALQDDTARFNVNVQQARDSWKTTDEQLTAQITALEDKQKTLSRIVLKGAPSPLGTVVNAGILKAALEVH</sequence>
<feature type="transmembrane region" description="Helical" evidence="1">
    <location>
        <begin position="12"/>
        <end position="33"/>
    </location>
</feature>
<dbReference type="RefSeq" id="WP_166947272.1">
    <property type="nucleotide sequence ID" value="NZ_JAARLZ010000003.1"/>
</dbReference>
<evidence type="ECO:0008006" key="4">
    <source>
        <dbReference type="Google" id="ProtNLM"/>
    </source>
</evidence>
<keyword evidence="3" id="KW-1185">Reference proteome</keyword>
<proteinExistence type="predicted"/>
<protein>
    <recommendedName>
        <fullName evidence="4">P-type conjugative transfer protein TrbJ</fullName>
    </recommendedName>
</protein>
<organism evidence="2 3">
    <name type="scientific">Luteibacter anthropi</name>
    <dbReference type="NCBI Taxonomy" id="564369"/>
    <lineage>
        <taxon>Bacteria</taxon>
        <taxon>Pseudomonadati</taxon>
        <taxon>Pseudomonadota</taxon>
        <taxon>Gammaproteobacteria</taxon>
        <taxon>Lysobacterales</taxon>
        <taxon>Rhodanobacteraceae</taxon>
        <taxon>Luteibacter</taxon>
    </lineage>
</organism>
<keyword evidence="1" id="KW-0812">Transmembrane</keyword>
<evidence type="ECO:0000313" key="3">
    <source>
        <dbReference type="Proteomes" id="UP000490980"/>
    </source>
</evidence>
<gene>
    <name evidence="2" type="ORF">HBF25_07770</name>
</gene>
<comment type="caution">
    <text evidence="2">The sequence shown here is derived from an EMBL/GenBank/DDBJ whole genome shotgun (WGS) entry which is preliminary data.</text>
</comment>
<accession>A0A7X5ZHY2</accession>
<dbReference type="AlphaFoldDB" id="A0A7X5ZHY2"/>
<reference evidence="2 3" key="1">
    <citation type="submission" date="2020-03" db="EMBL/GenBank/DDBJ databases">
        <authorList>
            <person name="Lai Q."/>
        </authorList>
    </citation>
    <scope>NUCLEOTIDE SEQUENCE [LARGE SCALE GENOMIC DNA]</scope>
    <source>
        <strain evidence="2 3">CCUG 25036</strain>
    </source>
</reference>
<evidence type="ECO:0000256" key="1">
    <source>
        <dbReference type="SAM" id="Phobius"/>
    </source>
</evidence>
<keyword evidence="1" id="KW-0472">Membrane</keyword>
<keyword evidence="1" id="KW-1133">Transmembrane helix</keyword>
<dbReference type="Proteomes" id="UP000490980">
    <property type="component" value="Unassembled WGS sequence"/>
</dbReference>
<name>A0A7X5ZHY2_9GAMM</name>